<evidence type="ECO:0000256" key="2">
    <source>
        <dbReference type="ARBA" id="ARBA00023157"/>
    </source>
</evidence>
<proteinExistence type="predicted"/>
<evidence type="ECO:0000256" key="3">
    <source>
        <dbReference type="PIRSR" id="PIRSR001060-1"/>
    </source>
</evidence>
<reference evidence="5 6" key="1">
    <citation type="journal article" date="2019" name="BMC Genomics">
        <title>New insights from Opisthorchis felineus genome: update on genomics of the epidemiologically important liver flukes.</title>
        <authorList>
            <person name="Ershov N.I."/>
            <person name="Mordvinov V.A."/>
            <person name="Prokhortchouk E.B."/>
            <person name="Pakharukova M.Y."/>
            <person name="Gunbin K.V."/>
            <person name="Ustyantsev K."/>
            <person name="Genaev M.A."/>
            <person name="Blinov A.G."/>
            <person name="Mazur A."/>
            <person name="Boulygina E."/>
            <person name="Tsygankova S."/>
            <person name="Khrameeva E."/>
            <person name="Chekanov N."/>
            <person name="Fan G."/>
            <person name="Xiao A."/>
            <person name="Zhang H."/>
            <person name="Xu X."/>
            <person name="Yang H."/>
            <person name="Solovyev V."/>
            <person name="Lee S.M."/>
            <person name="Liu X."/>
            <person name="Afonnikov D.A."/>
            <person name="Skryabin K.G."/>
        </authorList>
    </citation>
    <scope>NUCLEOTIDE SEQUENCE [LARGE SCALE GENOMIC DNA]</scope>
    <source>
        <strain evidence="5">AK-0245</strain>
        <tissue evidence="5">Whole organism</tissue>
    </source>
</reference>
<dbReference type="GO" id="GO:0004568">
    <property type="term" value="F:chitinase activity"/>
    <property type="evidence" value="ECO:0007669"/>
    <property type="project" value="InterPro"/>
</dbReference>
<dbReference type="PANTHER" id="PTHR22595">
    <property type="entry name" value="CHITINASE-RELATED"/>
    <property type="match status" value="1"/>
</dbReference>
<dbReference type="PIRSF" id="PIRSF001060">
    <property type="entry name" value="Endochitinase"/>
    <property type="match status" value="1"/>
</dbReference>
<evidence type="ECO:0000313" key="6">
    <source>
        <dbReference type="Proteomes" id="UP000308267"/>
    </source>
</evidence>
<dbReference type="STRING" id="147828.A0A4S2LVI4"/>
<dbReference type="Proteomes" id="UP000308267">
    <property type="component" value="Unassembled WGS sequence"/>
</dbReference>
<feature type="domain" description="Glycoside hydrolase family 19 catalytic" evidence="4">
    <location>
        <begin position="133"/>
        <end position="143"/>
    </location>
</feature>
<dbReference type="AlphaFoldDB" id="A0A4S2LVI4"/>
<keyword evidence="1" id="KW-0611">Plant defense</keyword>
<organism evidence="5 6">
    <name type="scientific">Opisthorchis felineus</name>
    <dbReference type="NCBI Taxonomy" id="147828"/>
    <lineage>
        <taxon>Eukaryota</taxon>
        <taxon>Metazoa</taxon>
        <taxon>Spiralia</taxon>
        <taxon>Lophotrochozoa</taxon>
        <taxon>Platyhelminthes</taxon>
        <taxon>Trematoda</taxon>
        <taxon>Digenea</taxon>
        <taxon>Opisthorchiida</taxon>
        <taxon>Opisthorchiata</taxon>
        <taxon>Opisthorchiidae</taxon>
        <taxon>Opisthorchis</taxon>
    </lineage>
</organism>
<evidence type="ECO:0000313" key="5">
    <source>
        <dbReference type="EMBL" id="TGZ67861.1"/>
    </source>
</evidence>
<dbReference type="CDD" id="cd00325">
    <property type="entry name" value="chitinase_GH19"/>
    <property type="match status" value="1"/>
</dbReference>
<dbReference type="InterPro" id="IPR016283">
    <property type="entry name" value="Glyco_hydro_19"/>
</dbReference>
<dbReference type="PANTHER" id="PTHR22595:SF79">
    <property type="entry name" value="CHITINASE 12"/>
    <property type="match status" value="1"/>
</dbReference>
<keyword evidence="2" id="KW-1015">Disulfide bond</keyword>
<dbReference type="GO" id="GO:0016998">
    <property type="term" value="P:cell wall macromolecule catabolic process"/>
    <property type="evidence" value="ECO:0007669"/>
    <property type="project" value="InterPro"/>
</dbReference>
<gene>
    <name evidence="5" type="ORF">CRM22_004568</name>
</gene>
<dbReference type="SUPFAM" id="SSF53955">
    <property type="entry name" value="Lysozyme-like"/>
    <property type="match status" value="1"/>
</dbReference>
<comment type="caution">
    <text evidence="5">The sequence shown here is derived from an EMBL/GenBank/DDBJ whole genome shotgun (WGS) entry which is preliminary data.</text>
</comment>
<dbReference type="EMBL" id="SJOL01006396">
    <property type="protein sequence ID" value="TGZ67861.1"/>
    <property type="molecule type" value="Genomic_DNA"/>
</dbReference>
<keyword evidence="6" id="KW-1185">Reference proteome</keyword>
<feature type="active site" description="Proton donor" evidence="3">
    <location>
        <position position="62"/>
    </location>
</feature>
<dbReference type="Gene3D" id="1.10.530.10">
    <property type="match status" value="1"/>
</dbReference>
<dbReference type="GO" id="GO:0050832">
    <property type="term" value="P:defense response to fungus"/>
    <property type="evidence" value="ECO:0007669"/>
    <property type="project" value="UniProtKB-ARBA"/>
</dbReference>
<sequence>MSVHTVSSRRQWEQLVANGGYYSYDNFTKSAKEWQKQGFLNYGTIEDKRRELAAFLANAAHETGNFQYIEECVKSAYAQPNQEYPVKPGRRYYGRGPLQLTWNYNYGSFSEHHYGDKHKLLDDPGKVAESGSLGFSSAIWFWMTQPTSSRSAHRGIYQDLCAQKKWGFGRTIMAINGGLEGDKSEDEDSRVRQRISFYRQFARTLKVTIGQNGEQLDTKAMKS</sequence>
<evidence type="ECO:0000259" key="4">
    <source>
        <dbReference type="PROSITE" id="PS00774"/>
    </source>
</evidence>
<dbReference type="GO" id="GO:0006032">
    <property type="term" value="P:chitin catabolic process"/>
    <property type="evidence" value="ECO:0007669"/>
    <property type="project" value="InterPro"/>
</dbReference>
<evidence type="ECO:0000256" key="1">
    <source>
        <dbReference type="ARBA" id="ARBA00022821"/>
    </source>
</evidence>
<dbReference type="InterPro" id="IPR000726">
    <property type="entry name" value="Glyco_hydro_19_cat"/>
</dbReference>
<dbReference type="Gene3D" id="3.30.20.10">
    <property type="entry name" value="Endochitinase, domain 2"/>
    <property type="match status" value="1"/>
</dbReference>
<dbReference type="GO" id="GO:0005975">
    <property type="term" value="P:carbohydrate metabolic process"/>
    <property type="evidence" value="ECO:0007669"/>
    <property type="project" value="InterPro"/>
</dbReference>
<dbReference type="PROSITE" id="PS00774">
    <property type="entry name" value="CHITINASE_19_2"/>
    <property type="match status" value="1"/>
</dbReference>
<protein>
    <recommendedName>
        <fullName evidence="4">Glycoside hydrolase family 19 catalytic domain-containing protein</fullName>
    </recommendedName>
</protein>
<name>A0A4S2LVI4_OPIFE</name>
<dbReference type="Pfam" id="PF00182">
    <property type="entry name" value="Glyco_hydro_19"/>
    <property type="match status" value="1"/>
</dbReference>
<dbReference type="OrthoDB" id="5985073at2759"/>
<accession>A0A4S2LVI4</accession>
<dbReference type="InterPro" id="IPR023346">
    <property type="entry name" value="Lysozyme-like_dom_sf"/>
</dbReference>